<feature type="domain" description="SusD-like N-terminal" evidence="7">
    <location>
        <begin position="78"/>
        <end position="227"/>
    </location>
</feature>
<dbReference type="Pfam" id="PF07980">
    <property type="entry name" value="SusD_RagB"/>
    <property type="match status" value="1"/>
</dbReference>
<dbReference type="AlphaFoldDB" id="A0A1B8ZY19"/>
<evidence type="ECO:0000259" key="7">
    <source>
        <dbReference type="Pfam" id="PF14322"/>
    </source>
</evidence>
<reference evidence="8 9" key="1">
    <citation type="submission" date="2016-07" db="EMBL/GenBank/DDBJ databases">
        <authorList>
            <person name="Jeong J.-J."/>
            <person name="Kim D.W."/>
            <person name="Sang M.K."/>
            <person name="Choi I.-G."/>
            <person name="Kim K.D."/>
        </authorList>
    </citation>
    <scope>NUCLEOTIDE SEQUENCE [LARGE SCALE GENOMIC DNA]</scope>
    <source>
        <strain evidence="8 9">UTM-3</strain>
    </source>
</reference>
<proteinExistence type="inferred from homology"/>
<evidence type="ECO:0000259" key="6">
    <source>
        <dbReference type="Pfam" id="PF07980"/>
    </source>
</evidence>
<accession>A0A1B8ZY19</accession>
<evidence type="ECO:0000256" key="5">
    <source>
        <dbReference type="ARBA" id="ARBA00023237"/>
    </source>
</evidence>
<comment type="caution">
    <text evidence="8">The sequence shown here is derived from an EMBL/GenBank/DDBJ whole genome shotgun (WGS) entry which is preliminary data.</text>
</comment>
<dbReference type="InterPro" id="IPR011990">
    <property type="entry name" value="TPR-like_helical_dom_sf"/>
</dbReference>
<organism evidence="8 9">
    <name type="scientific">Chryseobacterium artocarpi</name>
    <dbReference type="NCBI Taxonomy" id="1414727"/>
    <lineage>
        <taxon>Bacteria</taxon>
        <taxon>Pseudomonadati</taxon>
        <taxon>Bacteroidota</taxon>
        <taxon>Flavobacteriia</taxon>
        <taxon>Flavobacteriales</taxon>
        <taxon>Weeksellaceae</taxon>
        <taxon>Chryseobacterium group</taxon>
        <taxon>Chryseobacterium</taxon>
    </lineage>
</organism>
<dbReference type="Gene3D" id="1.25.40.390">
    <property type="match status" value="1"/>
</dbReference>
<keyword evidence="5" id="KW-0998">Cell outer membrane</keyword>
<evidence type="ECO:0000256" key="1">
    <source>
        <dbReference type="ARBA" id="ARBA00004442"/>
    </source>
</evidence>
<dbReference type="SUPFAM" id="SSF48452">
    <property type="entry name" value="TPR-like"/>
    <property type="match status" value="1"/>
</dbReference>
<dbReference type="Proteomes" id="UP000092651">
    <property type="component" value="Unassembled WGS sequence"/>
</dbReference>
<evidence type="ECO:0000313" key="8">
    <source>
        <dbReference type="EMBL" id="OCA76482.1"/>
    </source>
</evidence>
<dbReference type="PROSITE" id="PS51257">
    <property type="entry name" value="PROKAR_LIPOPROTEIN"/>
    <property type="match status" value="1"/>
</dbReference>
<comment type="subcellular location">
    <subcellularLocation>
        <location evidence="1">Cell outer membrane</location>
    </subcellularLocation>
</comment>
<sequence>MKLTRSIYLILFPLALLILLISCEKMLEVDVPTNELSSDAIFEDVQTANAALAGLYAKMRDNAPLAGDESGALLGIYTDDMDYYANPVTNSSFDLYTNTQIDTNTTVASYWSEAFQVIYIANAIISGCEKSYSLPVTERNRIRGEALLARSIVLFYLQQVFGDIPYPITTDYQVNQVLGKTESGQVLGKLVADISIAVQLLPNEYRSAERIFLNRKAGEFILAKIYMVQQRYSEAEMLLKGVADDPMYMFEQDLTKVFIKSGKHIIWQLKPQNSSATKEAMLYYFGNVAPTLYALSNDLIQAFPSADLRKNNWMATSTFNGNTWYRSAKYKNRQPGNDSEFSIVLRMEEVYLLLSECYVQQGRLNEALPYVNATRQRAGLTSLQQPIAKETLLNEILLENRREFFTEMGHRFIDLKRMDRLGTLISIKPNWKNYHTRWPIPQKEILINANLKPQNNGY</sequence>
<comment type="similarity">
    <text evidence="2">Belongs to the SusD family.</text>
</comment>
<evidence type="ECO:0000256" key="4">
    <source>
        <dbReference type="ARBA" id="ARBA00023136"/>
    </source>
</evidence>
<dbReference type="GO" id="GO:0009279">
    <property type="term" value="C:cell outer membrane"/>
    <property type="evidence" value="ECO:0007669"/>
    <property type="project" value="UniProtKB-SubCell"/>
</dbReference>
<keyword evidence="3" id="KW-0732">Signal</keyword>
<dbReference type="OrthoDB" id="621570at2"/>
<feature type="domain" description="RagB/SusD" evidence="6">
    <location>
        <begin position="320"/>
        <end position="458"/>
    </location>
</feature>
<keyword evidence="4" id="KW-0472">Membrane</keyword>
<evidence type="ECO:0000256" key="2">
    <source>
        <dbReference type="ARBA" id="ARBA00006275"/>
    </source>
</evidence>
<evidence type="ECO:0000256" key="3">
    <source>
        <dbReference type="ARBA" id="ARBA00022729"/>
    </source>
</evidence>
<gene>
    <name evidence="8" type="ORF">BBI01_06680</name>
</gene>
<name>A0A1B8ZY19_9FLAO</name>
<protein>
    <submittedName>
        <fullName evidence="8">Glycan metabolism protein RagB</fullName>
    </submittedName>
</protein>
<dbReference type="InterPro" id="IPR033985">
    <property type="entry name" value="SusD-like_N"/>
</dbReference>
<dbReference type="Pfam" id="PF14322">
    <property type="entry name" value="SusD-like_3"/>
    <property type="match status" value="1"/>
</dbReference>
<keyword evidence="9" id="KW-1185">Reference proteome</keyword>
<dbReference type="InterPro" id="IPR012944">
    <property type="entry name" value="SusD_RagB_dom"/>
</dbReference>
<evidence type="ECO:0000313" key="9">
    <source>
        <dbReference type="Proteomes" id="UP000092651"/>
    </source>
</evidence>
<dbReference type="EMBL" id="MAYH01000012">
    <property type="protein sequence ID" value="OCA76482.1"/>
    <property type="molecule type" value="Genomic_DNA"/>
</dbReference>